<sequence>GFSNPFSAVMHDLRHFLAADHGNVRATVASILTRSEENNAIAAWALFCQVVVKYIESTQEEDVFSSLLSACQEREIVDNVFLRKDEKQLVHLISTFLTVHTGLDQRLLMGTLWMIIFNRDCTNQLVRMSYCRIFVGLCMEQGDLEQARILVYNIAWCNYLDLVHLLIAIVGVWPDVLSHSYIVSKSCVW</sequence>
<dbReference type="EMBL" id="HACG01015002">
    <property type="protein sequence ID" value="CEK61867.1"/>
    <property type="molecule type" value="Transcribed_RNA"/>
</dbReference>
<protein>
    <submittedName>
        <fullName evidence="1">Uncharacterized protein</fullName>
    </submittedName>
</protein>
<gene>
    <name evidence="1" type="primary">ORF43523</name>
</gene>
<evidence type="ECO:0000313" key="1">
    <source>
        <dbReference type="EMBL" id="CEK61867.1"/>
    </source>
</evidence>
<dbReference type="AlphaFoldDB" id="A0A0B6Z0F0"/>
<reference evidence="1" key="1">
    <citation type="submission" date="2014-12" db="EMBL/GenBank/DDBJ databases">
        <title>Insight into the proteome of Arion vulgaris.</title>
        <authorList>
            <person name="Aradska J."/>
            <person name="Bulat T."/>
            <person name="Smidak R."/>
            <person name="Sarate P."/>
            <person name="Gangsoo J."/>
            <person name="Sialana F."/>
            <person name="Bilban M."/>
            <person name="Lubec G."/>
        </authorList>
    </citation>
    <scope>NUCLEOTIDE SEQUENCE</scope>
    <source>
        <tissue evidence="1">Skin</tissue>
    </source>
</reference>
<name>A0A0B6Z0F0_9EUPU</name>
<organism evidence="1">
    <name type="scientific">Arion vulgaris</name>
    <dbReference type="NCBI Taxonomy" id="1028688"/>
    <lineage>
        <taxon>Eukaryota</taxon>
        <taxon>Metazoa</taxon>
        <taxon>Spiralia</taxon>
        <taxon>Lophotrochozoa</taxon>
        <taxon>Mollusca</taxon>
        <taxon>Gastropoda</taxon>
        <taxon>Heterobranchia</taxon>
        <taxon>Euthyneura</taxon>
        <taxon>Panpulmonata</taxon>
        <taxon>Eupulmonata</taxon>
        <taxon>Stylommatophora</taxon>
        <taxon>Helicina</taxon>
        <taxon>Arionoidea</taxon>
        <taxon>Arionidae</taxon>
        <taxon>Arion</taxon>
    </lineage>
</organism>
<accession>A0A0B6Z0F0</accession>
<feature type="non-terminal residue" evidence="1">
    <location>
        <position position="1"/>
    </location>
</feature>
<proteinExistence type="predicted"/>
<feature type="non-terminal residue" evidence="1">
    <location>
        <position position="189"/>
    </location>
</feature>